<comment type="caution">
    <text evidence="3">The sequence shown here is derived from an EMBL/GenBank/DDBJ whole genome shotgun (WGS) entry which is preliminary data.</text>
</comment>
<feature type="domain" description="CBM-cenC" evidence="2">
    <location>
        <begin position="38"/>
        <end position="169"/>
    </location>
</feature>
<dbReference type="EMBL" id="SMAF01000001">
    <property type="protein sequence ID" value="TCT01281.1"/>
    <property type="molecule type" value="Genomic_DNA"/>
</dbReference>
<reference evidence="3 4" key="1">
    <citation type="submission" date="2019-03" db="EMBL/GenBank/DDBJ databases">
        <title>Genomic Encyclopedia of Type Strains, Phase IV (KMG-IV): sequencing the most valuable type-strain genomes for metagenomic binning, comparative biology and taxonomic classification.</title>
        <authorList>
            <person name="Goeker M."/>
        </authorList>
    </citation>
    <scope>NUCLEOTIDE SEQUENCE [LARGE SCALE GENOMIC DNA]</scope>
    <source>
        <strain evidence="3 4">DSM 21944</strain>
    </source>
</reference>
<evidence type="ECO:0000313" key="4">
    <source>
        <dbReference type="Proteomes" id="UP000294599"/>
    </source>
</evidence>
<dbReference type="Pfam" id="PF02018">
    <property type="entry name" value="CBM_4_9"/>
    <property type="match status" value="1"/>
</dbReference>
<dbReference type="Proteomes" id="UP000294599">
    <property type="component" value="Unassembled WGS sequence"/>
</dbReference>
<evidence type="ECO:0000256" key="1">
    <source>
        <dbReference type="ARBA" id="ARBA00022801"/>
    </source>
</evidence>
<dbReference type="InterPro" id="IPR008979">
    <property type="entry name" value="Galactose-bd-like_sf"/>
</dbReference>
<dbReference type="RefSeq" id="WP_123521801.1">
    <property type="nucleotide sequence ID" value="NZ_JBHLWF010000005.1"/>
</dbReference>
<dbReference type="SUPFAM" id="SSF49785">
    <property type="entry name" value="Galactose-binding domain-like"/>
    <property type="match status" value="1"/>
</dbReference>
<dbReference type="InterPro" id="IPR003305">
    <property type="entry name" value="CenC_carb-bd"/>
</dbReference>
<gene>
    <name evidence="3" type="ORF">EDC25_101139</name>
</gene>
<dbReference type="GO" id="GO:0016798">
    <property type="term" value="F:hydrolase activity, acting on glycosyl bonds"/>
    <property type="evidence" value="ECO:0007669"/>
    <property type="project" value="InterPro"/>
</dbReference>
<evidence type="ECO:0000259" key="2">
    <source>
        <dbReference type="Pfam" id="PF02018"/>
    </source>
</evidence>
<dbReference type="AlphaFoldDB" id="A0A4S3L027"/>
<keyword evidence="4" id="KW-1185">Reference proteome</keyword>
<sequence length="193" mass="21270">MKHFITVTFCVWILCACTQRAERTPEETSSPPSTDSAALIQNPGFESGTIEPWGTAIHANPQSYDFQIVTDAIRSGRHTLKIQGDGREPWGGIIQNAGSGDLAGKRMRLTAWAKGTGLVEGVQFIVVFKDTMAMPVDHVFSNLGASFDWQELHHEFDVPDQKTRVEIGVMLLGAGTLWLDDISLEVIQPSQHH</sequence>
<evidence type="ECO:0000313" key="3">
    <source>
        <dbReference type="EMBL" id="TCT01281.1"/>
    </source>
</evidence>
<dbReference type="OrthoDB" id="8365150at2"/>
<keyword evidence="1" id="KW-0378">Hydrolase</keyword>
<protein>
    <submittedName>
        <fullName evidence="3">Carbohydrate binding protein</fullName>
    </submittedName>
</protein>
<accession>A0A4S3L027</accession>
<dbReference type="Gene3D" id="2.60.120.260">
    <property type="entry name" value="Galactose-binding domain-like"/>
    <property type="match status" value="1"/>
</dbReference>
<proteinExistence type="predicted"/>
<name>A0A4S3L027_9GAMM</name>
<dbReference type="PROSITE" id="PS51257">
    <property type="entry name" value="PROKAR_LIPOPROTEIN"/>
    <property type="match status" value="1"/>
</dbReference>
<organism evidence="3 4">
    <name type="scientific">Pseudofulvimonas gallinarii</name>
    <dbReference type="NCBI Taxonomy" id="634155"/>
    <lineage>
        <taxon>Bacteria</taxon>
        <taxon>Pseudomonadati</taxon>
        <taxon>Pseudomonadota</taxon>
        <taxon>Gammaproteobacteria</taxon>
        <taxon>Lysobacterales</taxon>
        <taxon>Rhodanobacteraceae</taxon>
        <taxon>Pseudofulvimonas</taxon>
    </lineage>
</organism>